<name>A0A2N3LCL7_9BACI</name>
<keyword evidence="3" id="KW-0378">Hydrolase</keyword>
<dbReference type="PANTHER" id="PTHR39178:SF1">
    <property type="entry name" value="RIBOSOMAL-PROCESSING CYSTEINE PROTEASE PRP"/>
    <property type="match status" value="1"/>
</dbReference>
<keyword evidence="2" id="KW-0645">Protease</keyword>
<evidence type="ECO:0000256" key="6">
    <source>
        <dbReference type="ARBA" id="ARBA00044538"/>
    </source>
</evidence>
<evidence type="ECO:0000313" key="7">
    <source>
        <dbReference type="EMBL" id="PKR82400.1"/>
    </source>
</evidence>
<dbReference type="CDD" id="cd16332">
    <property type="entry name" value="Prp-like"/>
    <property type="match status" value="1"/>
</dbReference>
<reference evidence="7 8" key="1">
    <citation type="submission" date="2017-11" db="EMBL/GenBank/DDBJ databases">
        <title>Bacillus camelliae sp. nov., isolated from pu'er tea.</title>
        <authorList>
            <person name="Niu L."/>
        </authorList>
    </citation>
    <scope>NUCLEOTIDE SEQUENCE [LARGE SCALE GENOMIC DNA]</scope>
    <source>
        <strain evidence="7 8">7578-1</strain>
    </source>
</reference>
<dbReference type="AlphaFoldDB" id="A0A2N3LCL7"/>
<keyword evidence="1" id="KW-0690">Ribosome biogenesis</keyword>
<evidence type="ECO:0000256" key="1">
    <source>
        <dbReference type="ARBA" id="ARBA00022517"/>
    </source>
</evidence>
<comment type="caution">
    <text evidence="7">The sequence shown here is derived from an EMBL/GenBank/DDBJ whole genome shotgun (WGS) entry which is preliminary data.</text>
</comment>
<dbReference type="InterPro" id="IPR007422">
    <property type="entry name" value="Peptidase_Prp"/>
</dbReference>
<keyword evidence="8" id="KW-1185">Reference proteome</keyword>
<proteinExistence type="inferred from homology"/>
<accession>A0A2N3LCL7</accession>
<dbReference type="Pfam" id="PF04327">
    <property type="entry name" value="Peptidase_Prp"/>
    <property type="match status" value="1"/>
</dbReference>
<dbReference type="GO" id="GO:0042254">
    <property type="term" value="P:ribosome biogenesis"/>
    <property type="evidence" value="ECO:0007669"/>
    <property type="project" value="UniProtKB-KW"/>
</dbReference>
<dbReference type="EMBL" id="PIQO01000048">
    <property type="protein sequence ID" value="PKR82400.1"/>
    <property type="molecule type" value="Genomic_DNA"/>
</dbReference>
<organism evidence="7 8">
    <name type="scientific">Heyndrickxia camelliae</name>
    <dbReference type="NCBI Taxonomy" id="1707093"/>
    <lineage>
        <taxon>Bacteria</taxon>
        <taxon>Bacillati</taxon>
        <taxon>Bacillota</taxon>
        <taxon>Bacilli</taxon>
        <taxon>Bacillales</taxon>
        <taxon>Bacillaceae</taxon>
        <taxon>Heyndrickxia</taxon>
    </lineage>
</organism>
<sequence length="65" mass="7032">MVKVEITRSSTDGKIMSFQSEGHAYYDEPGKDIVCAGVSAVTFGTVNSIEALLGIVPNTQYMKVF</sequence>
<dbReference type="Gene3D" id="3.30.70.1490">
    <property type="entry name" value="Cysteine protease Prp"/>
    <property type="match status" value="1"/>
</dbReference>
<dbReference type="InterPro" id="IPR036764">
    <property type="entry name" value="Peptidase_Prp_sf"/>
</dbReference>
<comment type="similarity">
    <text evidence="5">Belongs to the Prp family.</text>
</comment>
<evidence type="ECO:0000256" key="5">
    <source>
        <dbReference type="ARBA" id="ARBA00044503"/>
    </source>
</evidence>
<dbReference type="SUPFAM" id="SSF118010">
    <property type="entry name" value="TM1457-like"/>
    <property type="match status" value="1"/>
</dbReference>
<evidence type="ECO:0000256" key="4">
    <source>
        <dbReference type="ARBA" id="ARBA00022807"/>
    </source>
</evidence>
<dbReference type="OrthoDB" id="48998at2"/>
<evidence type="ECO:0000256" key="2">
    <source>
        <dbReference type="ARBA" id="ARBA00022670"/>
    </source>
</evidence>
<protein>
    <recommendedName>
        <fullName evidence="6">Ribosomal processing cysteine protease Prp</fullName>
    </recommendedName>
</protein>
<dbReference type="Proteomes" id="UP000233440">
    <property type="component" value="Unassembled WGS sequence"/>
</dbReference>
<gene>
    <name evidence="7" type="ORF">CWO92_24690</name>
</gene>
<dbReference type="GO" id="GO:0008234">
    <property type="term" value="F:cysteine-type peptidase activity"/>
    <property type="evidence" value="ECO:0007669"/>
    <property type="project" value="UniProtKB-KW"/>
</dbReference>
<dbReference type="PANTHER" id="PTHR39178">
    <property type="entry name" value="HYPOTHETICAL RIBOSOME-ASSOCIATED PROTEIN"/>
    <property type="match status" value="1"/>
</dbReference>
<evidence type="ECO:0000256" key="3">
    <source>
        <dbReference type="ARBA" id="ARBA00022801"/>
    </source>
</evidence>
<keyword evidence="4" id="KW-0788">Thiol protease</keyword>
<dbReference type="GO" id="GO:0006508">
    <property type="term" value="P:proteolysis"/>
    <property type="evidence" value="ECO:0007669"/>
    <property type="project" value="UniProtKB-KW"/>
</dbReference>
<evidence type="ECO:0000313" key="8">
    <source>
        <dbReference type="Proteomes" id="UP000233440"/>
    </source>
</evidence>